<comment type="caution">
    <text evidence="2">The sequence shown here is derived from an EMBL/GenBank/DDBJ whole genome shotgun (WGS) entry which is preliminary data.</text>
</comment>
<dbReference type="Proteomes" id="UP000485058">
    <property type="component" value="Unassembled WGS sequence"/>
</dbReference>
<organism evidence="2 3">
    <name type="scientific">Haematococcus lacustris</name>
    <name type="common">Green alga</name>
    <name type="synonym">Haematococcus pluvialis</name>
    <dbReference type="NCBI Taxonomy" id="44745"/>
    <lineage>
        <taxon>Eukaryota</taxon>
        <taxon>Viridiplantae</taxon>
        <taxon>Chlorophyta</taxon>
        <taxon>core chlorophytes</taxon>
        <taxon>Chlorophyceae</taxon>
        <taxon>CS clade</taxon>
        <taxon>Chlamydomonadales</taxon>
        <taxon>Haematococcaceae</taxon>
        <taxon>Haematococcus</taxon>
    </lineage>
</organism>
<dbReference type="AlphaFoldDB" id="A0A699YW87"/>
<gene>
    <name evidence="2" type="ORF">HaLaN_09961</name>
</gene>
<dbReference type="EMBL" id="BLLF01000674">
    <property type="protein sequence ID" value="GFH13990.1"/>
    <property type="molecule type" value="Genomic_DNA"/>
</dbReference>
<feature type="region of interest" description="Disordered" evidence="1">
    <location>
        <begin position="1"/>
        <end position="27"/>
    </location>
</feature>
<keyword evidence="3" id="KW-1185">Reference proteome</keyword>
<evidence type="ECO:0000256" key="1">
    <source>
        <dbReference type="SAM" id="MobiDB-lite"/>
    </source>
</evidence>
<feature type="compositionally biased region" description="Polar residues" evidence="1">
    <location>
        <begin position="1"/>
        <end position="21"/>
    </location>
</feature>
<proteinExistence type="predicted"/>
<accession>A0A699YW87</accession>
<evidence type="ECO:0000313" key="2">
    <source>
        <dbReference type="EMBL" id="GFH13990.1"/>
    </source>
</evidence>
<reference evidence="2 3" key="1">
    <citation type="submission" date="2020-02" db="EMBL/GenBank/DDBJ databases">
        <title>Draft genome sequence of Haematococcus lacustris strain NIES-144.</title>
        <authorList>
            <person name="Morimoto D."/>
            <person name="Nakagawa S."/>
            <person name="Yoshida T."/>
            <person name="Sawayama S."/>
        </authorList>
    </citation>
    <scope>NUCLEOTIDE SEQUENCE [LARGE SCALE GENOMIC DNA]</scope>
    <source>
        <strain evidence="2 3">NIES-144</strain>
    </source>
</reference>
<feature type="region of interest" description="Disordered" evidence="1">
    <location>
        <begin position="74"/>
        <end position="97"/>
    </location>
</feature>
<evidence type="ECO:0000313" key="3">
    <source>
        <dbReference type="Proteomes" id="UP000485058"/>
    </source>
</evidence>
<name>A0A699YW87_HAELA</name>
<protein>
    <submittedName>
        <fullName evidence="2">Uncharacterized protein</fullName>
    </submittedName>
</protein>
<sequence>MARRSQSPSHIPYASLNTPPAVSSPDAALPCRSSRQRCLMWPWCATTGRPSPCRSCCATSRRLWIAPGSRPGSIGMWALGPQQEPASQQGPEQLPLH</sequence>